<organism evidence="11 12">
    <name type="scientific">Candidatus Desulfovibrio intestinipullorum</name>
    <dbReference type="NCBI Taxonomy" id="2838536"/>
    <lineage>
        <taxon>Bacteria</taxon>
        <taxon>Pseudomonadati</taxon>
        <taxon>Thermodesulfobacteriota</taxon>
        <taxon>Desulfovibrionia</taxon>
        <taxon>Desulfovibrionales</taxon>
        <taxon>Desulfovibrionaceae</taxon>
        <taxon>Desulfovibrio</taxon>
    </lineage>
</organism>
<dbReference type="PIRSF" id="PIRSF006603">
    <property type="entry name" value="DinF"/>
    <property type="match status" value="1"/>
</dbReference>
<keyword evidence="5 10" id="KW-0812">Transmembrane</keyword>
<keyword evidence="2" id="KW-0813">Transport</keyword>
<evidence type="ECO:0000256" key="8">
    <source>
        <dbReference type="ARBA" id="ARBA00023136"/>
    </source>
</evidence>
<dbReference type="NCBIfam" id="TIGR00797">
    <property type="entry name" value="matE"/>
    <property type="match status" value="1"/>
</dbReference>
<feature type="transmembrane region" description="Helical" evidence="10">
    <location>
        <begin position="142"/>
        <end position="162"/>
    </location>
</feature>
<dbReference type="PANTHER" id="PTHR43298:SF2">
    <property type="entry name" value="FMN_FAD EXPORTER YEEO-RELATED"/>
    <property type="match status" value="1"/>
</dbReference>
<keyword evidence="7" id="KW-0406">Ion transport</keyword>
<dbReference type="GO" id="GO:0006811">
    <property type="term" value="P:monoatomic ion transport"/>
    <property type="evidence" value="ECO:0007669"/>
    <property type="project" value="UniProtKB-KW"/>
</dbReference>
<feature type="transmembrane region" description="Helical" evidence="10">
    <location>
        <begin position="66"/>
        <end position="89"/>
    </location>
</feature>
<evidence type="ECO:0000256" key="7">
    <source>
        <dbReference type="ARBA" id="ARBA00023065"/>
    </source>
</evidence>
<evidence type="ECO:0000256" key="1">
    <source>
        <dbReference type="ARBA" id="ARBA00004651"/>
    </source>
</evidence>
<dbReference type="GO" id="GO:0005886">
    <property type="term" value="C:plasma membrane"/>
    <property type="evidence" value="ECO:0007669"/>
    <property type="project" value="UniProtKB-SubCell"/>
</dbReference>
<evidence type="ECO:0000256" key="10">
    <source>
        <dbReference type="SAM" id="Phobius"/>
    </source>
</evidence>
<dbReference type="CDD" id="cd13138">
    <property type="entry name" value="MATE_yoeA_like"/>
    <property type="match status" value="1"/>
</dbReference>
<feature type="transmembrane region" description="Helical" evidence="10">
    <location>
        <begin position="174"/>
        <end position="195"/>
    </location>
</feature>
<keyword evidence="4" id="KW-1003">Cell membrane</keyword>
<feature type="transmembrane region" description="Helical" evidence="10">
    <location>
        <begin position="420"/>
        <end position="445"/>
    </location>
</feature>
<sequence>MTQAHTKGIDMLHGSLWTQLPLFALPLAATGILQQLFNAADVAVVGNCTGAHGTVAVAAVGANSPIIGLIVGFFLGISLGANVVIAYALGRGRAEAVEKAVHTAILVALVAGFAGMGLAELAAPKILELMEIPEEVFPYALIYLRIYLLGLPAILLYNFAAAIFRSTGDSRTPLYALFVACVLNVLLNLFFVLVMDMQEDGVALATVLANMAGAFLLLYRLSRTGELIRVRWRHLRIDRGSLRQILKIGVPAGAQGAVFSAANVVIQAAINTLGTSVIAASSVALNLELFLFFIINAFGQSCTTFVGQNFGARQIGRCRRILLVCLGETGLVFVAAAGLILLWGHNLLALFNDNAEVVELGYLRLEIIFVAYIFTVLYEIMCGYLRGFRISFLPALLTIIGVCVTRIVYVLFLFDETSTFASVLMVYPVSLAATSVLIFALLVLYRPGHRYAHREHRHHAA</sequence>
<keyword evidence="8 10" id="KW-0472">Membrane</keyword>
<dbReference type="InterPro" id="IPR048279">
    <property type="entry name" value="MdtK-like"/>
</dbReference>
<evidence type="ECO:0000256" key="5">
    <source>
        <dbReference type="ARBA" id="ARBA00022692"/>
    </source>
</evidence>
<reference evidence="11" key="1">
    <citation type="journal article" date="2021" name="PeerJ">
        <title>Extensive microbial diversity within the chicken gut microbiome revealed by metagenomics and culture.</title>
        <authorList>
            <person name="Gilroy R."/>
            <person name="Ravi A."/>
            <person name="Getino M."/>
            <person name="Pursley I."/>
            <person name="Horton D.L."/>
            <person name="Alikhan N.F."/>
            <person name="Baker D."/>
            <person name="Gharbi K."/>
            <person name="Hall N."/>
            <person name="Watson M."/>
            <person name="Adriaenssens E.M."/>
            <person name="Foster-Nyarko E."/>
            <person name="Jarju S."/>
            <person name="Secka A."/>
            <person name="Antonio M."/>
            <person name="Oren A."/>
            <person name="Chaudhuri R.R."/>
            <person name="La Ragione R."/>
            <person name="Hildebrand F."/>
            <person name="Pallen M.J."/>
        </authorList>
    </citation>
    <scope>NUCLEOTIDE SEQUENCE</scope>
    <source>
        <strain evidence="11">ChiHecec2B26-446</strain>
    </source>
</reference>
<comment type="subcellular location">
    <subcellularLocation>
        <location evidence="1">Cell membrane</location>
        <topology evidence="1">Multi-pass membrane protein</topology>
    </subcellularLocation>
</comment>
<feature type="transmembrane region" description="Helical" evidence="10">
    <location>
        <begin position="101"/>
        <end position="122"/>
    </location>
</feature>
<feature type="transmembrane region" description="Helical" evidence="10">
    <location>
        <begin position="320"/>
        <end position="342"/>
    </location>
</feature>
<dbReference type="GO" id="GO:0015297">
    <property type="term" value="F:antiporter activity"/>
    <property type="evidence" value="ECO:0007669"/>
    <property type="project" value="UniProtKB-KW"/>
</dbReference>
<dbReference type="Pfam" id="PF01554">
    <property type="entry name" value="MatE"/>
    <property type="match status" value="2"/>
</dbReference>
<dbReference type="AlphaFoldDB" id="A0A9D1PXJ7"/>
<dbReference type="GO" id="GO:0042910">
    <property type="term" value="F:xenobiotic transmembrane transporter activity"/>
    <property type="evidence" value="ECO:0007669"/>
    <property type="project" value="InterPro"/>
</dbReference>
<dbReference type="InterPro" id="IPR050222">
    <property type="entry name" value="MATE_MdtK"/>
</dbReference>
<keyword evidence="3" id="KW-0050">Antiport</keyword>
<keyword evidence="6 10" id="KW-1133">Transmembrane helix</keyword>
<dbReference type="PANTHER" id="PTHR43298">
    <property type="entry name" value="MULTIDRUG RESISTANCE PROTEIN NORM-RELATED"/>
    <property type="match status" value="1"/>
</dbReference>
<gene>
    <name evidence="11" type="ORF">H9894_09665</name>
</gene>
<feature type="transmembrane region" description="Helical" evidence="10">
    <location>
        <begin position="276"/>
        <end position="299"/>
    </location>
</feature>
<dbReference type="Proteomes" id="UP000886752">
    <property type="component" value="Unassembled WGS sequence"/>
</dbReference>
<proteinExistence type="predicted"/>
<evidence type="ECO:0000256" key="3">
    <source>
        <dbReference type="ARBA" id="ARBA00022449"/>
    </source>
</evidence>
<reference evidence="11" key="2">
    <citation type="submission" date="2021-04" db="EMBL/GenBank/DDBJ databases">
        <authorList>
            <person name="Gilroy R."/>
        </authorList>
    </citation>
    <scope>NUCLEOTIDE SEQUENCE</scope>
    <source>
        <strain evidence="11">ChiHecec2B26-446</strain>
    </source>
</reference>
<feature type="transmembrane region" description="Helical" evidence="10">
    <location>
        <begin position="201"/>
        <end position="221"/>
    </location>
</feature>
<protein>
    <recommendedName>
        <fullName evidence="9">Multidrug-efflux transporter</fullName>
    </recommendedName>
</protein>
<evidence type="ECO:0000313" key="12">
    <source>
        <dbReference type="Proteomes" id="UP000886752"/>
    </source>
</evidence>
<evidence type="ECO:0000256" key="9">
    <source>
        <dbReference type="ARBA" id="ARBA00031636"/>
    </source>
</evidence>
<feature type="transmembrane region" description="Helical" evidence="10">
    <location>
        <begin position="245"/>
        <end position="270"/>
    </location>
</feature>
<feature type="transmembrane region" description="Helical" evidence="10">
    <location>
        <begin position="362"/>
        <end position="380"/>
    </location>
</feature>
<comment type="caution">
    <text evidence="11">The sequence shown here is derived from an EMBL/GenBank/DDBJ whole genome shotgun (WGS) entry which is preliminary data.</text>
</comment>
<evidence type="ECO:0000256" key="4">
    <source>
        <dbReference type="ARBA" id="ARBA00022475"/>
    </source>
</evidence>
<accession>A0A9D1PXJ7</accession>
<evidence type="ECO:0000256" key="2">
    <source>
        <dbReference type="ARBA" id="ARBA00022448"/>
    </source>
</evidence>
<evidence type="ECO:0000256" key="6">
    <source>
        <dbReference type="ARBA" id="ARBA00022989"/>
    </source>
</evidence>
<dbReference type="InterPro" id="IPR002528">
    <property type="entry name" value="MATE_fam"/>
</dbReference>
<evidence type="ECO:0000313" key="11">
    <source>
        <dbReference type="EMBL" id="HIW01434.1"/>
    </source>
</evidence>
<name>A0A9D1PXJ7_9BACT</name>
<feature type="transmembrane region" description="Helical" evidence="10">
    <location>
        <begin position="392"/>
        <end position="414"/>
    </location>
</feature>
<dbReference type="EMBL" id="DXHV01000081">
    <property type="protein sequence ID" value="HIW01434.1"/>
    <property type="molecule type" value="Genomic_DNA"/>
</dbReference>